<gene>
    <name evidence="2" type="ORF">ADK41_23565</name>
</gene>
<dbReference type="AlphaFoldDB" id="A0A0M9X761"/>
<evidence type="ECO:0000256" key="1">
    <source>
        <dbReference type="SAM" id="MobiDB-lite"/>
    </source>
</evidence>
<reference evidence="2 3" key="1">
    <citation type="submission" date="2015-07" db="EMBL/GenBank/DDBJ databases">
        <authorList>
            <person name="Noorani M."/>
        </authorList>
    </citation>
    <scope>NUCLEOTIDE SEQUENCE [LARGE SCALE GENOMIC DNA]</scope>
    <source>
        <strain evidence="2 3">NRRL B-24567</strain>
    </source>
</reference>
<feature type="region of interest" description="Disordered" evidence="1">
    <location>
        <begin position="20"/>
        <end position="82"/>
    </location>
</feature>
<sequence length="120" mass="12714">MVGLELFGFGQIRGLEHDRDGVLDHDVGPLAPAVPGSGGKHLGQTPGQPDPVRDLPQQHRSGMPHQPLPAGRHGQPPVPPRKLAHHIGALIIATDTTSTLASSQVSGIFLLPGRQITQFR</sequence>
<dbReference type="EMBL" id="LGCN01000210">
    <property type="protein sequence ID" value="KOT35738.1"/>
    <property type="molecule type" value="Genomic_DNA"/>
</dbReference>
<evidence type="ECO:0000313" key="3">
    <source>
        <dbReference type="Proteomes" id="UP000037773"/>
    </source>
</evidence>
<name>A0A0M9X761_9ACTN</name>
<dbReference type="Proteomes" id="UP000037773">
    <property type="component" value="Unassembled WGS sequence"/>
</dbReference>
<accession>A0A0M9X761</accession>
<organism evidence="2 3">
    <name type="scientific">Streptomyces caelestis</name>
    <dbReference type="NCBI Taxonomy" id="36816"/>
    <lineage>
        <taxon>Bacteria</taxon>
        <taxon>Bacillati</taxon>
        <taxon>Actinomycetota</taxon>
        <taxon>Actinomycetes</taxon>
        <taxon>Kitasatosporales</taxon>
        <taxon>Streptomycetaceae</taxon>
        <taxon>Streptomyces</taxon>
    </lineage>
</organism>
<keyword evidence="3" id="KW-1185">Reference proteome</keyword>
<dbReference type="PATRIC" id="fig|36816.3.peg.5096"/>
<comment type="caution">
    <text evidence="2">The sequence shown here is derived from an EMBL/GenBank/DDBJ whole genome shotgun (WGS) entry which is preliminary data.</text>
</comment>
<proteinExistence type="predicted"/>
<evidence type="ECO:0000313" key="2">
    <source>
        <dbReference type="EMBL" id="KOT35738.1"/>
    </source>
</evidence>
<protein>
    <submittedName>
        <fullName evidence="2">Uncharacterized protein</fullName>
    </submittedName>
</protein>